<dbReference type="PANTHER" id="PTHR43308:SF5">
    <property type="entry name" value="S-LAYER PROTEIN _ PEPTIDOGLYCAN ENDO-BETA-N-ACETYLGLUCOSAMINIDASE"/>
    <property type="match status" value="1"/>
</dbReference>
<evidence type="ECO:0000313" key="2">
    <source>
        <dbReference type="EMBL" id="OCS84460.1"/>
    </source>
</evidence>
<sequence>MELKEITPLLPRLYKAILSNSETLNKAINGGYVQMKKTLAIIGCSLYLLWPFDQVNAEGNDERHHAVQMLPLIEKETTNVFSDVPKTSSNFKSIHTLRDIGAINGYEDRTFKPQNVLTRKHVALLTSRLAEKKYVTLRDVREPIEIQDVFQLAYYKEGWFIWEVKEEIEGADELAKLYTSGVLDVDANNNISPNKPLTRGEMAKILVESFNLPVATTKSSFKDVTTPELTRYVETLVAYGITTGYEDGTFRPNVSLTRAHYAEFLYRTMKSTRHYNVRDNAYGDPNMLSSVQSRWALPVKSFMTVGENDTYTIVETKNNDGVETVNVQTYDAQYNLQNVKTLPHELPIFGTLYEGEQYNYIAYGQSNEDRQNKEVIRVVKYDRHFNRIDAVSLHGDVISTAMPFRAAKSSMSEQNGQLVLHASRLRYDGHQSQLTIVIDTDDMHVTNGLSEFQKNHVSHSFDQYVLFDGQQHVLLDHGDAYPRALVIHKGDGHTYVEKEIIDIPGSTGANQTGVSIGLGGFTQTNDAYVLLYNEIDHSKATSYSSSDIQGVNIHMRDIQFASISKDLQRVTTKTIASYTKNESVRASLPMFVPIEQNKYVVMWQESEKLQNSRYNYYEPKRIKYVTINAQGEKLTDIYTKENMYLSYMQPLYHDGKIHWYINDDTYKYFYAVDVPK</sequence>
<organism evidence="2 3">
    <name type="scientific">Caryophanon latum</name>
    <dbReference type="NCBI Taxonomy" id="33977"/>
    <lineage>
        <taxon>Bacteria</taxon>
        <taxon>Bacillati</taxon>
        <taxon>Bacillota</taxon>
        <taxon>Bacilli</taxon>
        <taxon>Bacillales</taxon>
        <taxon>Caryophanaceae</taxon>
        <taxon>Caryophanon</taxon>
    </lineage>
</organism>
<gene>
    <name evidence="2" type="ORF">A6K76_15620</name>
</gene>
<keyword evidence="3" id="KW-1185">Reference proteome</keyword>
<evidence type="ECO:0000313" key="3">
    <source>
        <dbReference type="Proteomes" id="UP000093482"/>
    </source>
</evidence>
<dbReference type="Pfam" id="PF00395">
    <property type="entry name" value="SLH"/>
    <property type="match status" value="3"/>
</dbReference>
<dbReference type="PROSITE" id="PS51272">
    <property type="entry name" value="SLH"/>
    <property type="match status" value="2"/>
</dbReference>
<feature type="domain" description="SLH" evidence="1">
    <location>
        <begin position="216"/>
        <end position="279"/>
    </location>
</feature>
<name>A0A1C0YBE2_9BACL</name>
<proteinExistence type="predicted"/>
<dbReference type="AlphaFoldDB" id="A0A1C0YBE2"/>
<dbReference type="InterPro" id="IPR051465">
    <property type="entry name" value="Cell_Envelope_Struct_Comp"/>
</dbReference>
<protein>
    <recommendedName>
        <fullName evidence="1">SLH domain-containing protein</fullName>
    </recommendedName>
</protein>
<reference evidence="2 3" key="1">
    <citation type="submission" date="2016-07" db="EMBL/GenBank/DDBJ databases">
        <title>Caryophanon latum genome sequencing.</title>
        <authorList>
            <person name="Verma A."/>
            <person name="Pal Y."/>
            <person name="Krishnamurthi S."/>
        </authorList>
    </citation>
    <scope>NUCLEOTIDE SEQUENCE [LARGE SCALE GENOMIC DNA]</scope>
    <source>
        <strain evidence="2 3">DSM 14151</strain>
    </source>
</reference>
<dbReference type="OrthoDB" id="2839183at2"/>
<evidence type="ECO:0000259" key="1">
    <source>
        <dbReference type="PROSITE" id="PS51272"/>
    </source>
</evidence>
<dbReference type="Proteomes" id="UP000093482">
    <property type="component" value="Unassembled WGS sequence"/>
</dbReference>
<dbReference type="InterPro" id="IPR001119">
    <property type="entry name" value="SLH_dom"/>
</dbReference>
<comment type="caution">
    <text evidence="2">The sequence shown here is derived from an EMBL/GenBank/DDBJ whole genome shotgun (WGS) entry which is preliminary data.</text>
</comment>
<dbReference type="PANTHER" id="PTHR43308">
    <property type="entry name" value="OUTER MEMBRANE PROTEIN ALPHA-RELATED"/>
    <property type="match status" value="1"/>
</dbReference>
<accession>A0A1C0YBE2</accession>
<feature type="domain" description="SLH" evidence="1">
    <location>
        <begin position="77"/>
        <end position="140"/>
    </location>
</feature>
<dbReference type="EMBL" id="MATO01000077">
    <property type="protein sequence ID" value="OCS84460.1"/>
    <property type="molecule type" value="Genomic_DNA"/>
</dbReference>